<dbReference type="GeneID" id="63804547"/>
<dbReference type="Proteomes" id="UP000193922">
    <property type="component" value="Unassembled WGS sequence"/>
</dbReference>
<keyword evidence="3" id="KW-1185">Reference proteome</keyword>
<feature type="coiled-coil region" evidence="1">
    <location>
        <begin position="334"/>
        <end position="368"/>
    </location>
</feature>
<evidence type="ECO:0000313" key="2">
    <source>
        <dbReference type="EMBL" id="ORX68554.1"/>
    </source>
</evidence>
<dbReference type="STRING" id="61395.A0A1Y1W5R3"/>
<organism evidence="2 3">
    <name type="scientific">Linderina pennispora</name>
    <dbReference type="NCBI Taxonomy" id="61395"/>
    <lineage>
        <taxon>Eukaryota</taxon>
        <taxon>Fungi</taxon>
        <taxon>Fungi incertae sedis</taxon>
        <taxon>Zoopagomycota</taxon>
        <taxon>Kickxellomycotina</taxon>
        <taxon>Kickxellomycetes</taxon>
        <taxon>Kickxellales</taxon>
        <taxon>Kickxellaceae</taxon>
        <taxon>Linderina</taxon>
    </lineage>
</organism>
<name>A0A1Y1W5R3_9FUNG</name>
<protein>
    <recommendedName>
        <fullName evidence="4">Mediator of RNA polymerase II transcription subunit 25</fullName>
    </recommendedName>
</protein>
<dbReference type="RefSeq" id="XP_040742336.1">
    <property type="nucleotide sequence ID" value="XM_040887899.1"/>
</dbReference>
<accession>A0A1Y1W5R3</accession>
<dbReference type="OrthoDB" id="7690434at2759"/>
<proteinExistence type="predicted"/>
<reference evidence="2 3" key="1">
    <citation type="submission" date="2016-07" db="EMBL/GenBank/DDBJ databases">
        <title>Pervasive Adenine N6-methylation of Active Genes in Fungi.</title>
        <authorList>
            <consortium name="DOE Joint Genome Institute"/>
            <person name="Mondo S.J."/>
            <person name="Dannebaum R.O."/>
            <person name="Kuo R.C."/>
            <person name="Labutti K."/>
            <person name="Haridas S."/>
            <person name="Kuo A."/>
            <person name="Salamov A."/>
            <person name="Ahrendt S.R."/>
            <person name="Lipzen A."/>
            <person name="Sullivan W."/>
            <person name="Andreopoulos W.B."/>
            <person name="Clum A."/>
            <person name="Lindquist E."/>
            <person name="Daum C."/>
            <person name="Ramamoorthy G.K."/>
            <person name="Gryganskyi A."/>
            <person name="Culley D."/>
            <person name="Magnuson J.K."/>
            <person name="James T.Y."/>
            <person name="O'Malley M.A."/>
            <person name="Stajich J.E."/>
            <person name="Spatafora J.W."/>
            <person name="Visel A."/>
            <person name="Grigoriev I.V."/>
        </authorList>
    </citation>
    <scope>NUCLEOTIDE SEQUENCE [LARGE SCALE GENOMIC DNA]</scope>
    <source>
        <strain evidence="2 3">ATCC 12442</strain>
    </source>
</reference>
<sequence length="467" mass="50042">MSVAGGNPSSLAIAQSIAASTAVPVPGAIWRGGMTWASKQPNGQNHELSCPITAHTFPGMNYSPQDVMLDKWPEHFNVSGIIAGTDKFAEYCINNGIPAVRIMCNPNAEVEQAKYFEEFGKTLRESSYMALVRVHLQPQQPNLQQQANGIFIVHYRGNLIGLLFLHHSIPPNVSQVVAQLSGSTIATAAPSAPAPAPISATSTPAQQLMSGTSAISGDTAAAAAAALTSVQMTPQMSSAGLPMSTMQSAAMLARSMGITNAGMVNSVPQLMSPLQVQSVRPNITSPAVQAAIPNRPSINPAALLALQSAIPPDQFQSLLSMPPQQQNIAIAQLLQKVNSNSQQQQQQHQQQQAQQQALLLQLQQMQNQQAQPQAQQFQQTSQQPLVQLIAQQQQQAQAQQQQQLGSLGVNNLGGLNSAQISAALMSAMAGSQRSAQGQQFTPQQLQSIQRLREQVMRQQQTQQQRQQ</sequence>
<comment type="caution">
    <text evidence="2">The sequence shown here is derived from an EMBL/GenBank/DDBJ whole genome shotgun (WGS) entry which is preliminary data.</text>
</comment>
<gene>
    <name evidence="2" type="ORF">DL89DRAFT_268376</name>
</gene>
<dbReference type="AlphaFoldDB" id="A0A1Y1W5R3"/>
<evidence type="ECO:0000256" key="1">
    <source>
        <dbReference type="SAM" id="Coils"/>
    </source>
</evidence>
<evidence type="ECO:0000313" key="3">
    <source>
        <dbReference type="Proteomes" id="UP000193922"/>
    </source>
</evidence>
<keyword evidence="1" id="KW-0175">Coiled coil</keyword>
<evidence type="ECO:0008006" key="4">
    <source>
        <dbReference type="Google" id="ProtNLM"/>
    </source>
</evidence>
<dbReference type="EMBL" id="MCFD01000009">
    <property type="protein sequence ID" value="ORX68554.1"/>
    <property type="molecule type" value="Genomic_DNA"/>
</dbReference>